<feature type="region of interest" description="Disordered" evidence="1">
    <location>
        <begin position="31"/>
        <end position="83"/>
    </location>
</feature>
<dbReference type="PANTHER" id="PTHR37206">
    <property type="entry name" value="TRANSMEMBRANE PROTEIN"/>
    <property type="match status" value="1"/>
</dbReference>
<feature type="non-terminal residue" evidence="3">
    <location>
        <position position="1"/>
    </location>
</feature>
<keyword evidence="2" id="KW-0472">Membrane</keyword>
<feature type="transmembrane region" description="Helical" evidence="2">
    <location>
        <begin position="119"/>
        <end position="138"/>
    </location>
</feature>
<proteinExistence type="predicted"/>
<reference evidence="3 4" key="1">
    <citation type="journal article" date="2021" name="Hortic Res">
        <title>The domestication of Cucurbita argyrosperma as revealed by the genome of its wild relative.</title>
        <authorList>
            <person name="Barrera-Redondo J."/>
            <person name="Sanchez-de la Vega G."/>
            <person name="Aguirre-Liguori J.A."/>
            <person name="Castellanos-Morales G."/>
            <person name="Gutierrez-Guerrero Y.T."/>
            <person name="Aguirre-Dugua X."/>
            <person name="Aguirre-Planter E."/>
            <person name="Tenaillon M.I."/>
            <person name="Lira-Saade R."/>
            <person name="Eguiarte L.E."/>
        </authorList>
    </citation>
    <scope>NUCLEOTIDE SEQUENCE [LARGE SCALE GENOMIC DNA]</scope>
    <source>
        <strain evidence="3">JBR-2021</strain>
    </source>
</reference>
<sequence length="200" mass="22098">MDGSEALTQAQNLLVIREDYFVHYKSPVFPPAHAHSESSHESEPSNEPSNEPSEASDEPSDGEPSDDEPSDDEASSPATSDLQSRAVGEAIMRRWGIVKAKVISGILGFGSHARRLCSALPVTAMAAALFLLLLLFLFKIKIKMRLPWRPPTAGVCPDNQHRLLLLLKHKDQKISELLVQIAQMNEMLSARRKVPVVRVK</sequence>
<feature type="compositionally biased region" description="Acidic residues" evidence="1">
    <location>
        <begin position="54"/>
        <end position="74"/>
    </location>
</feature>
<dbReference type="Proteomes" id="UP000685013">
    <property type="component" value="Chromosome 5"/>
</dbReference>
<keyword evidence="2" id="KW-0812">Transmembrane</keyword>
<protein>
    <recommendedName>
        <fullName evidence="5">Transmembrane protein</fullName>
    </recommendedName>
</protein>
<keyword evidence="2" id="KW-1133">Transmembrane helix</keyword>
<dbReference type="EMBL" id="JAGKQH010000005">
    <property type="protein sequence ID" value="KAG6599014.1"/>
    <property type="molecule type" value="Genomic_DNA"/>
</dbReference>
<evidence type="ECO:0008006" key="5">
    <source>
        <dbReference type="Google" id="ProtNLM"/>
    </source>
</evidence>
<evidence type="ECO:0000313" key="3">
    <source>
        <dbReference type="EMBL" id="KAG6599014.1"/>
    </source>
</evidence>
<gene>
    <name evidence="3" type="ORF">SDJN03_08792</name>
</gene>
<feature type="compositionally biased region" description="Basic and acidic residues" evidence="1">
    <location>
        <begin position="34"/>
        <end position="43"/>
    </location>
</feature>
<accession>A0AAV6NLP5</accession>
<evidence type="ECO:0000256" key="2">
    <source>
        <dbReference type="SAM" id="Phobius"/>
    </source>
</evidence>
<name>A0AAV6NLP5_9ROSI</name>
<keyword evidence="4" id="KW-1185">Reference proteome</keyword>
<evidence type="ECO:0000313" key="4">
    <source>
        <dbReference type="Proteomes" id="UP000685013"/>
    </source>
</evidence>
<evidence type="ECO:0000256" key="1">
    <source>
        <dbReference type="SAM" id="MobiDB-lite"/>
    </source>
</evidence>
<dbReference type="PANTHER" id="PTHR37206:SF4">
    <property type="entry name" value="TRANSMEMBRANE PROTEIN"/>
    <property type="match status" value="1"/>
</dbReference>
<comment type="caution">
    <text evidence="3">The sequence shown here is derived from an EMBL/GenBank/DDBJ whole genome shotgun (WGS) entry which is preliminary data.</text>
</comment>
<organism evidence="3 4">
    <name type="scientific">Cucurbita argyrosperma subsp. sororia</name>
    <dbReference type="NCBI Taxonomy" id="37648"/>
    <lineage>
        <taxon>Eukaryota</taxon>
        <taxon>Viridiplantae</taxon>
        <taxon>Streptophyta</taxon>
        <taxon>Embryophyta</taxon>
        <taxon>Tracheophyta</taxon>
        <taxon>Spermatophyta</taxon>
        <taxon>Magnoliopsida</taxon>
        <taxon>eudicotyledons</taxon>
        <taxon>Gunneridae</taxon>
        <taxon>Pentapetalae</taxon>
        <taxon>rosids</taxon>
        <taxon>fabids</taxon>
        <taxon>Cucurbitales</taxon>
        <taxon>Cucurbitaceae</taxon>
        <taxon>Cucurbiteae</taxon>
        <taxon>Cucurbita</taxon>
    </lineage>
</organism>
<dbReference type="AlphaFoldDB" id="A0AAV6NLP5"/>